<dbReference type="GO" id="GO:0003964">
    <property type="term" value="F:RNA-directed DNA polymerase activity"/>
    <property type="evidence" value="ECO:0007669"/>
    <property type="project" value="UniProtKB-KW"/>
</dbReference>
<dbReference type="Gene3D" id="2.40.70.10">
    <property type="entry name" value="Acid Proteases"/>
    <property type="match status" value="1"/>
</dbReference>
<keyword evidence="1" id="KW-0808">Transferase</keyword>
<dbReference type="Gene3D" id="3.30.70.270">
    <property type="match status" value="1"/>
</dbReference>
<dbReference type="InterPro" id="IPR050951">
    <property type="entry name" value="Retrovirus_Pol_polyprotein"/>
</dbReference>
<dbReference type="InterPro" id="IPR043128">
    <property type="entry name" value="Rev_trsase/Diguanyl_cyclase"/>
</dbReference>
<evidence type="ECO:0000256" key="4">
    <source>
        <dbReference type="ARBA" id="ARBA00022759"/>
    </source>
</evidence>
<evidence type="ECO:0000256" key="1">
    <source>
        <dbReference type="ARBA" id="ARBA00022679"/>
    </source>
</evidence>
<evidence type="ECO:0000256" key="11">
    <source>
        <dbReference type="SAM" id="MobiDB-lite"/>
    </source>
</evidence>
<dbReference type="Pfam" id="PF17921">
    <property type="entry name" value="Integrase_H2C2"/>
    <property type="match status" value="1"/>
</dbReference>
<evidence type="ECO:0008006" key="16">
    <source>
        <dbReference type="Google" id="ProtNLM"/>
    </source>
</evidence>
<dbReference type="PANTHER" id="PTHR37984">
    <property type="entry name" value="PROTEIN CBG26694"/>
    <property type="match status" value="1"/>
</dbReference>
<dbReference type="FunFam" id="3.30.420.10:FF:000032">
    <property type="entry name" value="Retrovirus-related Pol polyprotein from transposon 297-like Protein"/>
    <property type="match status" value="1"/>
</dbReference>
<dbReference type="Gene3D" id="3.30.420.10">
    <property type="entry name" value="Ribonuclease H-like superfamily/Ribonuclease H"/>
    <property type="match status" value="1"/>
</dbReference>
<feature type="domain" description="Peptidase A2" evidence="12">
    <location>
        <begin position="255"/>
        <end position="335"/>
    </location>
</feature>
<feature type="domain" description="Integrase catalytic" evidence="13">
    <location>
        <begin position="1124"/>
        <end position="1283"/>
    </location>
</feature>
<dbReference type="Proteomes" id="UP000683360">
    <property type="component" value="Unassembled WGS sequence"/>
</dbReference>
<dbReference type="InterPro" id="IPR041588">
    <property type="entry name" value="Integrase_H2C2"/>
</dbReference>
<keyword evidence="10" id="KW-0511">Multifunctional enzyme</keyword>
<evidence type="ECO:0000256" key="9">
    <source>
        <dbReference type="ARBA" id="ARBA00022918"/>
    </source>
</evidence>
<dbReference type="FunFam" id="1.10.340.70:FF:000001">
    <property type="entry name" value="Retrovirus-related Pol polyprotein from transposon gypsy-like Protein"/>
    <property type="match status" value="1"/>
</dbReference>
<dbReference type="Gene3D" id="3.10.10.10">
    <property type="entry name" value="HIV Type 1 Reverse Transcriptase, subunit A, domain 1"/>
    <property type="match status" value="1"/>
</dbReference>
<organism evidence="14 15">
    <name type="scientific">Mytilus edulis</name>
    <name type="common">Blue mussel</name>
    <dbReference type="NCBI Taxonomy" id="6550"/>
    <lineage>
        <taxon>Eukaryota</taxon>
        <taxon>Metazoa</taxon>
        <taxon>Spiralia</taxon>
        <taxon>Lophotrochozoa</taxon>
        <taxon>Mollusca</taxon>
        <taxon>Bivalvia</taxon>
        <taxon>Autobranchia</taxon>
        <taxon>Pteriomorphia</taxon>
        <taxon>Mytilida</taxon>
        <taxon>Mytiloidea</taxon>
        <taxon>Mytilidae</taxon>
        <taxon>Mytilinae</taxon>
        <taxon>Mytilus</taxon>
    </lineage>
</organism>
<dbReference type="InterPro" id="IPR054465">
    <property type="entry name" value="Integrase_p58-like_C"/>
</dbReference>
<dbReference type="Pfam" id="PF00078">
    <property type="entry name" value="RVT_1"/>
    <property type="match status" value="1"/>
</dbReference>
<dbReference type="InterPro" id="IPR041577">
    <property type="entry name" value="RT_RNaseH_2"/>
</dbReference>
<dbReference type="GO" id="GO:0004519">
    <property type="term" value="F:endonuclease activity"/>
    <property type="evidence" value="ECO:0007669"/>
    <property type="project" value="UniProtKB-KW"/>
</dbReference>
<sequence>MDDSREVIIDVNHSFQEENDGEITIPLNEQKVDSVDYAEQTISHDKEQNLFMNELRNLKSLFHNQFGEITHEFSNCQKEVIIAVNQIKRDFQEEISSIKDRISKIEDAVYENKRNISTNYKTIEQNKDLVNHNNHMSDIVNTENKSKGDGQAVPDEANQTSQNTEKQQQNTDDIYSFNKDKMYNINQNYAVLDRPQVPRLTNSHTHLPKSRKPVEVGLRGRSQAGTEWPKSIKINESLANNEGLFVRAKINNKCLAFLVDTGANVTILSKKFIDEINPSLLPKMNPVNINLITATGDSSPFIGQIDVEICLGNYIYHHNVLVADISNEGIIGMDFLVTHDCDVLLSQNKLKIKGEIIQCYHYASSAKSCYRVAIQETVDVPPNSEMIVSGESDEPIFRGLAGLIEPNEKFMEKNGLLVARSIVHPEMYNIPLRIINLNKEPCTLYKGTIIATCNKVDEEDIQTSEFVNSVAGGQTIVNKGRQLPDYLHEVFESNQANLDKDQKEKFRDLLIEYSDIFSKSSEDIGLTDLVEHTINTGNNPPVRQRPRRIPLARMKDAEAEIQKMVKQDIIEPSTSPWNSNIVLVKKSDGSWRFCIDFRAVNLLVLRPSYPLPRIDDTIDSLSGSKFFSTVDLKSGYYQIPVAKEDRPKTAFSFPGGGLWQFKRMPMGLCNSAPVFEQLMETVLSAKPLYKVTEKNQKFVWTEECQQSFEELKTTLISAPILAYPTREDLFILDTDASNVGMGAVLSQLQDGVEKVICYFSKTFSRSERKYCVTRRELLAVVASIKHFHHYLYGKYFKVRSDHGALSWLFNFKNPEGQLARWFEVLASYDFKIEHRAGRSHNNADALSRRPCYNKECPHCARAEINYELVPTHENVLTVEKCNDNVTIRESCRNVQDVSVKQSVTTTSISCKNEDWPNMTSDETCHKVKSHVIHNEFRSKGPDENPDVLPVQSKIVRVCTRSKDYGCSQNKKDDPVKEINFENVSESQLSDDVISIIIQWKIDEVKPIWADVSHMSPEVKFYWSRLNSLILVNGILYRKWESYNGKHYDLHIVLPANFKRFVLNQVHNTVTGGHLGVRKTLSKIKQRYFWYKMRQDVKFWCTKCDICASKKAPCKKPKAPMKQYLVGAPWERMAIDILGPLPISVNNNRYLMVVQDYFSKWTEAIPIPDTEAVTVAKKFVERIVTIFGVPLSIHSDQGSNFESNVFKEMCIILGIHKTRTTPFRPKSDGMVEKSNSTIETMLSAFVSKHQRDWDEYIYLLMLAYRSSEHESLGTSPCSMLFGREVNLPVDLVLGRPETEKSPLYLKTVYAYELSQKLEVIHKFARNKLKLSSDRMKRNYDVGTKMQTFDAGDPVWLHNPRRVKGLCPKLQNNWEGPYIIVNKLNDVIYRIQKGPKMKPKVVHQDRLKPYLGEDVPVWFN</sequence>
<dbReference type="SUPFAM" id="SSF56672">
    <property type="entry name" value="DNA/RNA polymerases"/>
    <property type="match status" value="1"/>
</dbReference>
<evidence type="ECO:0000256" key="10">
    <source>
        <dbReference type="ARBA" id="ARBA00023268"/>
    </source>
</evidence>
<dbReference type="InterPro" id="IPR001584">
    <property type="entry name" value="Integrase_cat-core"/>
</dbReference>
<dbReference type="SUPFAM" id="SSF53098">
    <property type="entry name" value="Ribonuclease H-like"/>
    <property type="match status" value="1"/>
</dbReference>
<dbReference type="InterPro" id="IPR043502">
    <property type="entry name" value="DNA/RNA_pol_sf"/>
</dbReference>
<evidence type="ECO:0000256" key="8">
    <source>
        <dbReference type="ARBA" id="ARBA00022908"/>
    </source>
</evidence>
<dbReference type="PANTHER" id="PTHR37984:SF5">
    <property type="entry name" value="PROTEIN NYNRIN-LIKE"/>
    <property type="match status" value="1"/>
</dbReference>
<feature type="compositionally biased region" description="Polar residues" evidence="11">
    <location>
        <begin position="157"/>
        <end position="170"/>
    </location>
</feature>
<feature type="region of interest" description="Disordered" evidence="11">
    <location>
        <begin position="143"/>
        <end position="170"/>
    </location>
</feature>
<dbReference type="FunFam" id="3.10.20.370:FF:000001">
    <property type="entry name" value="Retrovirus-related Pol polyprotein from transposon 17.6-like protein"/>
    <property type="match status" value="1"/>
</dbReference>
<dbReference type="InterPro" id="IPR012337">
    <property type="entry name" value="RNaseH-like_sf"/>
</dbReference>
<dbReference type="GO" id="GO:0015074">
    <property type="term" value="P:DNA integration"/>
    <property type="evidence" value="ECO:0007669"/>
    <property type="project" value="UniProtKB-KW"/>
</dbReference>
<dbReference type="Pfam" id="PF00665">
    <property type="entry name" value="rve"/>
    <property type="match status" value="1"/>
</dbReference>
<dbReference type="InterPro" id="IPR021109">
    <property type="entry name" value="Peptidase_aspartic_dom_sf"/>
</dbReference>
<dbReference type="CDD" id="cd00303">
    <property type="entry name" value="retropepsin_like"/>
    <property type="match status" value="1"/>
</dbReference>
<evidence type="ECO:0000313" key="14">
    <source>
        <dbReference type="EMBL" id="CAG2192167.1"/>
    </source>
</evidence>
<dbReference type="Pfam" id="PF13975">
    <property type="entry name" value="gag-asp_proteas"/>
    <property type="match status" value="1"/>
</dbReference>
<name>A0A8S3Q7Z1_MYTED</name>
<keyword evidence="2" id="KW-0548">Nucleotidyltransferase</keyword>
<keyword evidence="3" id="KW-0540">Nuclease</keyword>
<dbReference type="SUPFAM" id="SSF50630">
    <property type="entry name" value="Acid proteases"/>
    <property type="match status" value="1"/>
</dbReference>
<dbReference type="PROSITE" id="PS00141">
    <property type="entry name" value="ASP_PROTEASE"/>
    <property type="match status" value="1"/>
</dbReference>
<keyword evidence="15" id="KW-1185">Reference proteome</keyword>
<evidence type="ECO:0000259" key="12">
    <source>
        <dbReference type="PROSITE" id="PS50175"/>
    </source>
</evidence>
<keyword evidence="5" id="KW-0378">Hydrolase</keyword>
<evidence type="ECO:0000256" key="3">
    <source>
        <dbReference type="ARBA" id="ARBA00022722"/>
    </source>
</evidence>
<dbReference type="Gene3D" id="1.10.340.70">
    <property type="match status" value="1"/>
</dbReference>
<reference evidence="14" key="1">
    <citation type="submission" date="2021-03" db="EMBL/GenBank/DDBJ databases">
        <authorList>
            <person name="Bekaert M."/>
        </authorList>
    </citation>
    <scope>NUCLEOTIDE SEQUENCE</scope>
</reference>
<protein>
    <recommendedName>
        <fullName evidence="16">Endonuclease</fullName>
    </recommendedName>
</protein>
<gene>
    <name evidence="14" type="ORF">MEDL_7361</name>
</gene>
<keyword evidence="7" id="KW-0694">RNA-binding</keyword>
<dbReference type="PROSITE" id="PS50994">
    <property type="entry name" value="INTEGRASE"/>
    <property type="match status" value="1"/>
</dbReference>
<keyword evidence="4" id="KW-0255">Endonuclease</keyword>
<dbReference type="Gene3D" id="3.10.20.370">
    <property type="match status" value="1"/>
</dbReference>
<dbReference type="InterPro" id="IPR001969">
    <property type="entry name" value="Aspartic_peptidase_AS"/>
</dbReference>
<proteinExistence type="predicted"/>
<dbReference type="EMBL" id="CAJPWZ010000380">
    <property type="protein sequence ID" value="CAG2192167.1"/>
    <property type="molecule type" value="Genomic_DNA"/>
</dbReference>
<dbReference type="CDD" id="cd09274">
    <property type="entry name" value="RNase_HI_RT_Ty3"/>
    <property type="match status" value="1"/>
</dbReference>
<dbReference type="OrthoDB" id="10051637at2759"/>
<dbReference type="PROSITE" id="PS50175">
    <property type="entry name" value="ASP_PROT_RETROV"/>
    <property type="match status" value="1"/>
</dbReference>
<dbReference type="Pfam" id="PF22938">
    <property type="entry name" value="Integrase_p58_C"/>
    <property type="match status" value="1"/>
</dbReference>
<dbReference type="GO" id="GO:0004190">
    <property type="term" value="F:aspartic-type endopeptidase activity"/>
    <property type="evidence" value="ECO:0007669"/>
    <property type="project" value="InterPro"/>
</dbReference>
<dbReference type="CDD" id="cd01647">
    <property type="entry name" value="RT_LTR"/>
    <property type="match status" value="1"/>
</dbReference>
<dbReference type="GO" id="GO:0003723">
    <property type="term" value="F:RNA binding"/>
    <property type="evidence" value="ECO:0007669"/>
    <property type="project" value="UniProtKB-KW"/>
</dbReference>
<evidence type="ECO:0000256" key="7">
    <source>
        <dbReference type="ARBA" id="ARBA00022884"/>
    </source>
</evidence>
<evidence type="ECO:0000256" key="2">
    <source>
        <dbReference type="ARBA" id="ARBA00022695"/>
    </source>
</evidence>
<evidence type="ECO:0000256" key="6">
    <source>
        <dbReference type="ARBA" id="ARBA00022842"/>
    </source>
</evidence>
<keyword evidence="9" id="KW-0695">RNA-directed DNA polymerase</keyword>
<feature type="region of interest" description="Disordered" evidence="11">
    <location>
        <begin position="200"/>
        <end position="222"/>
    </location>
</feature>
<dbReference type="InterPro" id="IPR036397">
    <property type="entry name" value="RNaseH_sf"/>
</dbReference>
<comment type="caution">
    <text evidence="14">The sequence shown here is derived from an EMBL/GenBank/DDBJ whole genome shotgun (WGS) entry which is preliminary data.</text>
</comment>
<evidence type="ECO:0000256" key="5">
    <source>
        <dbReference type="ARBA" id="ARBA00022801"/>
    </source>
</evidence>
<evidence type="ECO:0000259" key="13">
    <source>
        <dbReference type="PROSITE" id="PS50994"/>
    </source>
</evidence>
<dbReference type="InterPro" id="IPR001995">
    <property type="entry name" value="Peptidase_A2_cat"/>
</dbReference>
<evidence type="ECO:0000313" key="15">
    <source>
        <dbReference type="Proteomes" id="UP000683360"/>
    </source>
</evidence>
<keyword evidence="6" id="KW-0460">Magnesium</keyword>
<dbReference type="InterPro" id="IPR000477">
    <property type="entry name" value="RT_dom"/>
</dbReference>
<keyword evidence="8" id="KW-0229">DNA integration</keyword>
<accession>A0A8S3Q7Z1</accession>
<dbReference type="GO" id="GO:0006508">
    <property type="term" value="P:proteolysis"/>
    <property type="evidence" value="ECO:0007669"/>
    <property type="project" value="InterPro"/>
</dbReference>
<dbReference type="Pfam" id="PF17919">
    <property type="entry name" value="RT_RNaseH_2"/>
    <property type="match status" value="1"/>
</dbReference>